<dbReference type="PROSITE" id="PS50112">
    <property type="entry name" value="PAS"/>
    <property type="match status" value="4"/>
</dbReference>
<evidence type="ECO:0000313" key="9">
    <source>
        <dbReference type="EMBL" id="SMB92473.1"/>
    </source>
</evidence>
<dbReference type="InterPro" id="IPR000700">
    <property type="entry name" value="PAS-assoc_C"/>
</dbReference>
<dbReference type="InterPro" id="IPR013767">
    <property type="entry name" value="PAS_fold"/>
</dbReference>
<dbReference type="AlphaFoldDB" id="A0A1W1VGW4"/>
<dbReference type="SMART" id="SM00091">
    <property type="entry name" value="PAS"/>
    <property type="match status" value="4"/>
</dbReference>
<evidence type="ECO:0000313" key="10">
    <source>
        <dbReference type="Proteomes" id="UP000192582"/>
    </source>
</evidence>
<dbReference type="PRINTS" id="PR00344">
    <property type="entry name" value="BCTRLSENSOR"/>
</dbReference>
<dbReference type="InterPro" id="IPR036890">
    <property type="entry name" value="HATPase_C_sf"/>
</dbReference>
<keyword evidence="4" id="KW-0808">Transferase</keyword>
<feature type="domain" description="PAC" evidence="8">
    <location>
        <begin position="331"/>
        <end position="382"/>
    </location>
</feature>
<dbReference type="InterPro" id="IPR004358">
    <property type="entry name" value="Sig_transdc_His_kin-like_C"/>
</dbReference>
<dbReference type="Proteomes" id="UP000192582">
    <property type="component" value="Unassembled WGS sequence"/>
</dbReference>
<feature type="domain" description="PAS" evidence="7">
    <location>
        <begin position="132"/>
        <end position="201"/>
    </location>
</feature>
<dbReference type="Gene3D" id="3.30.565.10">
    <property type="entry name" value="Histidine kinase-like ATPase, C-terminal domain"/>
    <property type="match status" value="1"/>
</dbReference>
<evidence type="ECO:0000259" key="7">
    <source>
        <dbReference type="PROSITE" id="PS50112"/>
    </source>
</evidence>
<feature type="domain" description="PAS" evidence="7">
    <location>
        <begin position="383"/>
        <end position="453"/>
    </location>
</feature>
<feature type="domain" description="PAC" evidence="8">
    <location>
        <begin position="80"/>
        <end position="131"/>
    </location>
</feature>
<dbReference type="OrthoDB" id="9784397at2"/>
<dbReference type="Pfam" id="PF08447">
    <property type="entry name" value="PAS_3"/>
    <property type="match status" value="1"/>
</dbReference>
<dbReference type="Pfam" id="PF00989">
    <property type="entry name" value="PAS"/>
    <property type="match status" value="2"/>
</dbReference>
<keyword evidence="5" id="KW-0418">Kinase</keyword>
<dbReference type="Gene3D" id="1.10.287.130">
    <property type="match status" value="1"/>
</dbReference>
<dbReference type="InterPro" id="IPR052162">
    <property type="entry name" value="Sensor_kinase/Photoreceptor"/>
</dbReference>
<reference evidence="9 10" key="1">
    <citation type="submission" date="2017-04" db="EMBL/GenBank/DDBJ databases">
        <authorList>
            <person name="Afonso C.L."/>
            <person name="Miller P.J."/>
            <person name="Scott M.A."/>
            <person name="Spackman E."/>
            <person name="Goraichik I."/>
            <person name="Dimitrov K.M."/>
            <person name="Suarez D.L."/>
            <person name="Swayne D.E."/>
        </authorList>
    </citation>
    <scope>NUCLEOTIDE SEQUENCE [LARGE SCALE GENOMIC DNA]</scope>
    <source>
        <strain evidence="9 10">KR-140</strain>
    </source>
</reference>
<proteinExistence type="predicted"/>
<dbReference type="InterPro" id="IPR000014">
    <property type="entry name" value="PAS"/>
</dbReference>
<dbReference type="SUPFAM" id="SSF55874">
    <property type="entry name" value="ATPase domain of HSP90 chaperone/DNA topoisomerase II/histidine kinase"/>
    <property type="match status" value="1"/>
</dbReference>
<feature type="domain" description="Histidine kinase" evidence="6">
    <location>
        <begin position="529"/>
        <end position="761"/>
    </location>
</feature>
<dbReference type="InterPro" id="IPR013655">
    <property type="entry name" value="PAS_fold_3"/>
</dbReference>
<dbReference type="SMART" id="SM00388">
    <property type="entry name" value="HisKA"/>
    <property type="match status" value="1"/>
</dbReference>
<dbReference type="PROSITE" id="PS50113">
    <property type="entry name" value="PAC"/>
    <property type="match status" value="2"/>
</dbReference>
<dbReference type="PANTHER" id="PTHR43304">
    <property type="entry name" value="PHYTOCHROME-LIKE PROTEIN CPH1"/>
    <property type="match status" value="1"/>
</dbReference>
<evidence type="ECO:0000256" key="4">
    <source>
        <dbReference type="ARBA" id="ARBA00022679"/>
    </source>
</evidence>
<dbReference type="SMART" id="SM00387">
    <property type="entry name" value="HATPase_c"/>
    <property type="match status" value="1"/>
</dbReference>
<dbReference type="InterPro" id="IPR013656">
    <property type="entry name" value="PAS_4"/>
</dbReference>
<evidence type="ECO:0000256" key="2">
    <source>
        <dbReference type="ARBA" id="ARBA00012438"/>
    </source>
</evidence>
<organism evidence="9 10">
    <name type="scientific">Deinococcus hopiensis KR-140</name>
    <dbReference type="NCBI Taxonomy" id="695939"/>
    <lineage>
        <taxon>Bacteria</taxon>
        <taxon>Thermotogati</taxon>
        <taxon>Deinococcota</taxon>
        <taxon>Deinococci</taxon>
        <taxon>Deinococcales</taxon>
        <taxon>Deinococcaceae</taxon>
        <taxon>Deinococcus</taxon>
    </lineage>
</organism>
<dbReference type="RefSeq" id="WP_084049021.1">
    <property type="nucleotide sequence ID" value="NZ_FWWU01000009.1"/>
</dbReference>
<keyword evidence="10" id="KW-1185">Reference proteome</keyword>
<name>A0A1W1VGW4_9DEIO</name>
<evidence type="ECO:0000256" key="3">
    <source>
        <dbReference type="ARBA" id="ARBA00022553"/>
    </source>
</evidence>
<dbReference type="STRING" id="695939.SAMN00790413_01584"/>
<evidence type="ECO:0000256" key="5">
    <source>
        <dbReference type="ARBA" id="ARBA00022777"/>
    </source>
</evidence>
<dbReference type="SMART" id="SM00086">
    <property type="entry name" value="PAC"/>
    <property type="match status" value="4"/>
</dbReference>
<comment type="catalytic activity">
    <reaction evidence="1">
        <text>ATP + protein L-histidine = ADP + protein N-phospho-L-histidine.</text>
        <dbReference type="EC" id="2.7.13.3"/>
    </reaction>
</comment>
<dbReference type="PROSITE" id="PS50109">
    <property type="entry name" value="HIS_KIN"/>
    <property type="match status" value="1"/>
</dbReference>
<dbReference type="CDD" id="cd00082">
    <property type="entry name" value="HisKA"/>
    <property type="match status" value="1"/>
</dbReference>
<dbReference type="InterPro" id="IPR036097">
    <property type="entry name" value="HisK_dim/P_sf"/>
</dbReference>
<dbReference type="GO" id="GO:0000155">
    <property type="term" value="F:phosphorelay sensor kinase activity"/>
    <property type="evidence" value="ECO:0007669"/>
    <property type="project" value="InterPro"/>
</dbReference>
<evidence type="ECO:0000256" key="1">
    <source>
        <dbReference type="ARBA" id="ARBA00000085"/>
    </source>
</evidence>
<feature type="domain" description="PAS" evidence="7">
    <location>
        <begin position="257"/>
        <end position="327"/>
    </location>
</feature>
<dbReference type="EC" id="2.7.13.3" evidence="2"/>
<dbReference type="InterPro" id="IPR003661">
    <property type="entry name" value="HisK_dim/P_dom"/>
</dbReference>
<keyword evidence="3" id="KW-0597">Phosphoprotein</keyword>
<dbReference type="InterPro" id="IPR001610">
    <property type="entry name" value="PAC"/>
</dbReference>
<dbReference type="Gene3D" id="3.30.450.20">
    <property type="entry name" value="PAS domain"/>
    <property type="match status" value="4"/>
</dbReference>
<dbReference type="Pfam" id="PF02518">
    <property type="entry name" value="HATPase_c"/>
    <property type="match status" value="1"/>
</dbReference>
<dbReference type="Pfam" id="PF08448">
    <property type="entry name" value="PAS_4"/>
    <property type="match status" value="1"/>
</dbReference>
<evidence type="ECO:0000259" key="6">
    <source>
        <dbReference type="PROSITE" id="PS50109"/>
    </source>
</evidence>
<sequence length="762" mass="84672">MSTLDRQLEALLDLIDGVVWEADPVTRQNTFVSAKIRALLGYTPAEWQAVSRFWDNLLHPDDRGRTLSETERAIASGRPYRLEYRLRAKGGRWVWLQDIITPVREDGELRALGGVMIDVTEQKRAREALHGLEQRYGQIFQASPIGMTITALADLRILEVNEAFVRMTGHAREDLLGHTTGELRLWAELEQRPRLERLLRRLGHLRERETVLHTRTGEARDVLVSGEYLELGGEPCALTLIQDVTGRKRTERHLRRVEGRFRSLVQNSVNVYSILDERGVYTYISPAARTVHGVEPEAMIGLSLFEQLHHEDLARAREDFATLLQHPAQTVVSTYRHRSGGGAWRWLEVSSSNLLHDDAVRGIVCNSMDITERKEAEAALERSEGRFRSLVQHASDLITVLDVDGNIIYESPSITSVLGHDPDAMQGQNAFAFVHEDDHLTLGGQFAALIEAGPGATTRPTFRFRAQSGEWHTLEALATNLLADPHIAGIVVNSRDVTERVQAEARLQASQAQLLSSEKLASLGRLTAGLAHEINTPLAAAMNYLHEARTLIEEYRDSIGQPEVTPEDHREIAREALTALEEAGKTTARIGEFIRQMRGHTRDTVSGVQEFDPAKIAGDTLTMLAHEARAAKVALHLETPRHALTLRGEPGRFTQVLTNLVINAVHACEAVEDRPRRVDVRFVSPDGDLAMEVEDNGTGIPEHVLTRIFDPLFTTKDVGKGTGLGLSIIHDIVTGHFGGTTEVQTEPGRGTTFTVRFGPSAS</sequence>
<dbReference type="SUPFAM" id="SSF47384">
    <property type="entry name" value="Homodimeric domain of signal transducing histidine kinase"/>
    <property type="match status" value="1"/>
</dbReference>
<dbReference type="InterPro" id="IPR003594">
    <property type="entry name" value="HATPase_dom"/>
</dbReference>
<dbReference type="GO" id="GO:0006355">
    <property type="term" value="P:regulation of DNA-templated transcription"/>
    <property type="evidence" value="ECO:0007669"/>
    <property type="project" value="InterPro"/>
</dbReference>
<dbReference type="SUPFAM" id="SSF55785">
    <property type="entry name" value="PYP-like sensor domain (PAS domain)"/>
    <property type="match status" value="4"/>
</dbReference>
<dbReference type="InterPro" id="IPR005467">
    <property type="entry name" value="His_kinase_dom"/>
</dbReference>
<feature type="domain" description="PAS" evidence="7">
    <location>
        <begin position="4"/>
        <end position="77"/>
    </location>
</feature>
<dbReference type="NCBIfam" id="TIGR00229">
    <property type="entry name" value="sensory_box"/>
    <property type="match status" value="4"/>
</dbReference>
<gene>
    <name evidence="9" type="ORF">SAMN00790413_01584</name>
</gene>
<evidence type="ECO:0000259" key="8">
    <source>
        <dbReference type="PROSITE" id="PS50113"/>
    </source>
</evidence>
<accession>A0A1W1VGW4</accession>
<dbReference type="PANTHER" id="PTHR43304:SF1">
    <property type="entry name" value="PAC DOMAIN-CONTAINING PROTEIN"/>
    <property type="match status" value="1"/>
</dbReference>
<dbReference type="EMBL" id="FWWU01000009">
    <property type="protein sequence ID" value="SMB92473.1"/>
    <property type="molecule type" value="Genomic_DNA"/>
</dbReference>
<dbReference type="CDD" id="cd00130">
    <property type="entry name" value="PAS"/>
    <property type="match status" value="4"/>
</dbReference>
<dbReference type="InterPro" id="IPR035965">
    <property type="entry name" value="PAS-like_dom_sf"/>
</dbReference>
<protein>
    <recommendedName>
        <fullName evidence="2">histidine kinase</fullName>
        <ecNumber evidence="2">2.7.13.3</ecNumber>
    </recommendedName>
</protein>